<dbReference type="RefSeq" id="WP_353931531.1">
    <property type="nucleotide sequence ID" value="NZ_CP150886.1"/>
</dbReference>
<feature type="chain" id="PRO_5046763942" description="Cyanovirin-N domain-containing protein" evidence="1">
    <location>
        <begin position="31"/>
        <end position="126"/>
    </location>
</feature>
<protein>
    <recommendedName>
        <fullName evidence="4">Cyanovirin-N domain-containing protein</fullName>
    </recommendedName>
</protein>
<feature type="signal peptide" evidence="1">
    <location>
        <begin position="1"/>
        <end position="30"/>
    </location>
</feature>
<reference evidence="2 3" key="1">
    <citation type="submission" date="2024-04" db="EMBL/GenBank/DDBJ databases">
        <title>Okeanomitos corallinicola gen. &amp; sp. nov. (Nostocales, Cyanobacteria), a new toxic marine heterocyst-forming cyanobacterium from a coral reef.</title>
        <authorList>
            <person name="Li H."/>
            <person name="Li R."/>
            <person name="Kang J."/>
            <person name="Hii K.S."/>
            <person name="Mohamed H.F."/>
            <person name="Xu X."/>
            <person name="Luo Z."/>
        </authorList>
    </citation>
    <scope>NUCLEOTIDE SEQUENCE [LARGE SCALE GENOMIC DNA]</scope>
    <source>
        <strain evidence="2 3">TIOX110</strain>
    </source>
</reference>
<name>A0ABZ2UT99_9CYAN</name>
<dbReference type="Proteomes" id="UP001483337">
    <property type="component" value="Chromosome"/>
</dbReference>
<sequence>MLKHSQLSLLVASFLGISTIGLAISEPASASVVCEPGTITKYPNGSLARCILGSDTTIQVASASGRSVFPCKAGESISFNSKGQFSSCTLYEEIKIRKGNSTQVCKADSSVSLWIDSRGNQDISCY</sequence>
<gene>
    <name evidence="2" type="ORF">WJM97_02790</name>
</gene>
<proteinExistence type="predicted"/>
<evidence type="ECO:0000256" key="1">
    <source>
        <dbReference type="SAM" id="SignalP"/>
    </source>
</evidence>
<accession>A0ABZ2UT99</accession>
<evidence type="ECO:0008006" key="4">
    <source>
        <dbReference type="Google" id="ProtNLM"/>
    </source>
</evidence>
<organism evidence="2 3">
    <name type="scientific">Okeanomitos corallinicola TIOX110</name>
    <dbReference type="NCBI Taxonomy" id="3133117"/>
    <lineage>
        <taxon>Bacteria</taxon>
        <taxon>Bacillati</taxon>
        <taxon>Cyanobacteriota</taxon>
        <taxon>Cyanophyceae</taxon>
        <taxon>Nostocales</taxon>
        <taxon>Aphanizomenonaceae</taxon>
        <taxon>Okeanomitos</taxon>
    </lineage>
</organism>
<evidence type="ECO:0000313" key="2">
    <source>
        <dbReference type="EMBL" id="WZB88624.1"/>
    </source>
</evidence>
<keyword evidence="1" id="KW-0732">Signal</keyword>
<keyword evidence="3" id="KW-1185">Reference proteome</keyword>
<dbReference type="EMBL" id="CP150886">
    <property type="protein sequence ID" value="WZB88624.1"/>
    <property type="molecule type" value="Genomic_DNA"/>
</dbReference>
<evidence type="ECO:0000313" key="3">
    <source>
        <dbReference type="Proteomes" id="UP001483337"/>
    </source>
</evidence>